<dbReference type="PANTHER" id="PTHR46098">
    <property type="entry name" value="TRNA (CYTOSINE(38)-C(5))-METHYLTRANSFERASE"/>
    <property type="match status" value="1"/>
</dbReference>
<dbReference type="GO" id="GO:0008168">
    <property type="term" value="F:methyltransferase activity"/>
    <property type="evidence" value="ECO:0007669"/>
    <property type="project" value="UniProtKB-KW"/>
</dbReference>
<sequence>MLQVLRCYYLPLVFHHPLKLSSFITKTSSTRQTLLSTLRSLGYITLELLITPLQYGIPNSRLRYYLLAKQYPLQYSGLGGIQKDTILRHIPGQADWVDPRIDSTNINGDGLSISGNPINKLKDYLDGDVVNNEPHPHAVPEKVLQKWGRLFDIVLPSSRRTCCFTRGYTQLVERAGSILQENDNLNTTEIFDKFFQAQSEADPRALEILKPLRLRYFSPIELLRLFHFIPLGTPSVFSWPEGVSTKTKYRLIGNSVNVEVVERLIEYLFQ</sequence>
<dbReference type="PROSITE" id="PS00095">
    <property type="entry name" value="C5_MTASE_2"/>
    <property type="match status" value="1"/>
</dbReference>
<keyword evidence="1 7" id="KW-0489">Methyltransferase</keyword>
<keyword evidence="8" id="KW-1185">Reference proteome</keyword>
<dbReference type="SUPFAM" id="SSF53335">
    <property type="entry name" value="S-adenosyl-L-methionine-dependent methyltransferases"/>
    <property type="match status" value="1"/>
</dbReference>
<dbReference type="GO" id="GO:0032259">
    <property type="term" value="P:methylation"/>
    <property type="evidence" value="ECO:0007669"/>
    <property type="project" value="UniProtKB-KW"/>
</dbReference>
<protein>
    <recommendedName>
        <fullName evidence="5">tRNA (cytosine(38)-C(5))-methyltransferase</fullName>
        <ecNumber evidence="4">2.1.1.204</ecNumber>
    </recommendedName>
    <alternativeName>
        <fullName evidence="6">DNA (cytosine-5)-methyltransferase-like protein 2</fullName>
    </alternativeName>
</protein>
<dbReference type="EC" id="2.1.1.204" evidence="4"/>
<evidence type="ECO:0000313" key="7">
    <source>
        <dbReference type="EMBL" id="KAF9455789.1"/>
    </source>
</evidence>
<evidence type="ECO:0000256" key="2">
    <source>
        <dbReference type="ARBA" id="ARBA00022679"/>
    </source>
</evidence>
<dbReference type="InterPro" id="IPR029063">
    <property type="entry name" value="SAM-dependent_MTases_sf"/>
</dbReference>
<reference evidence="7" key="1">
    <citation type="submission" date="2020-11" db="EMBL/GenBank/DDBJ databases">
        <authorList>
            <consortium name="DOE Joint Genome Institute"/>
            <person name="Ahrendt S."/>
            <person name="Riley R."/>
            <person name="Andreopoulos W."/>
            <person name="Labutti K."/>
            <person name="Pangilinan J."/>
            <person name="Ruiz-Duenas F.J."/>
            <person name="Barrasa J.M."/>
            <person name="Sanchez-Garcia M."/>
            <person name="Camarero S."/>
            <person name="Miyauchi S."/>
            <person name="Serrano A."/>
            <person name="Linde D."/>
            <person name="Babiker R."/>
            <person name="Drula E."/>
            <person name="Ayuso-Fernandez I."/>
            <person name="Pacheco R."/>
            <person name="Padilla G."/>
            <person name="Ferreira P."/>
            <person name="Barriuso J."/>
            <person name="Kellner H."/>
            <person name="Castanera R."/>
            <person name="Alfaro M."/>
            <person name="Ramirez L."/>
            <person name="Pisabarro A.G."/>
            <person name="Kuo A."/>
            <person name="Tritt A."/>
            <person name="Lipzen A."/>
            <person name="He G."/>
            <person name="Yan M."/>
            <person name="Ng V."/>
            <person name="Cullen D."/>
            <person name="Martin F."/>
            <person name="Rosso M.-N."/>
            <person name="Henrissat B."/>
            <person name="Hibbett D."/>
            <person name="Martinez A.T."/>
            <person name="Grigoriev I.V."/>
        </authorList>
    </citation>
    <scope>NUCLEOTIDE SEQUENCE</scope>
    <source>
        <strain evidence="7">CBS 247.69</strain>
    </source>
</reference>
<dbReference type="Proteomes" id="UP000807353">
    <property type="component" value="Unassembled WGS sequence"/>
</dbReference>
<dbReference type="OrthoDB" id="414133at2759"/>
<dbReference type="InterPro" id="IPR031303">
    <property type="entry name" value="C5_meth_CS"/>
</dbReference>
<keyword evidence="2" id="KW-0808">Transferase</keyword>
<evidence type="ECO:0000256" key="3">
    <source>
        <dbReference type="ARBA" id="ARBA00022691"/>
    </source>
</evidence>
<organism evidence="7 8">
    <name type="scientific">Collybia nuda</name>
    <dbReference type="NCBI Taxonomy" id="64659"/>
    <lineage>
        <taxon>Eukaryota</taxon>
        <taxon>Fungi</taxon>
        <taxon>Dikarya</taxon>
        <taxon>Basidiomycota</taxon>
        <taxon>Agaricomycotina</taxon>
        <taxon>Agaricomycetes</taxon>
        <taxon>Agaricomycetidae</taxon>
        <taxon>Agaricales</taxon>
        <taxon>Tricholomatineae</taxon>
        <taxon>Clitocybaceae</taxon>
        <taxon>Collybia</taxon>
    </lineage>
</organism>
<dbReference type="AlphaFoldDB" id="A0A9P5XS81"/>
<dbReference type="Gene3D" id="3.90.120.10">
    <property type="entry name" value="DNA Methylase, subunit A, domain 2"/>
    <property type="match status" value="1"/>
</dbReference>
<comment type="caution">
    <text evidence="7">The sequence shown here is derived from an EMBL/GenBank/DDBJ whole genome shotgun (WGS) entry which is preliminary data.</text>
</comment>
<dbReference type="GO" id="GO:0005634">
    <property type="term" value="C:nucleus"/>
    <property type="evidence" value="ECO:0007669"/>
    <property type="project" value="TreeGrafter"/>
</dbReference>
<gene>
    <name evidence="7" type="ORF">BDZ94DRAFT_1277282</name>
</gene>
<dbReference type="InterPro" id="IPR050750">
    <property type="entry name" value="C5-MTase"/>
</dbReference>
<evidence type="ECO:0000313" key="8">
    <source>
        <dbReference type="Proteomes" id="UP000807353"/>
    </source>
</evidence>
<dbReference type="Pfam" id="PF00145">
    <property type="entry name" value="DNA_methylase"/>
    <property type="match status" value="1"/>
</dbReference>
<dbReference type="InterPro" id="IPR001525">
    <property type="entry name" value="C5_MeTfrase"/>
</dbReference>
<keyword evidence="3" id="KW-0949">S-adenosyl-L-methionine</keyword>
<evidence type="ECO:0000256" key="5">
    <source>
        <dbReference type="ARBA" id="ARBA00039681"/>
    </source>
</evidence>
<dbReference type="PANTHER" id="PTHR46098:SF1">
    <property type="entry name" value="TRNA (CYTOSINE(38)-C(5))-METHYLTRANSFERASE"/>
    <property type="match status" value="1"/>
</dbReference>
<dbReference type="EMBL" id="MU150521">
    <property type="protein sequence ID" value="KAF9455789.1"/>
    <property type="molecule type" value="Genomic_DNA"/>
</dbReference>
<proteinExistence type="predicted"/>
<dbReference type="Gene3D" id="3.40.50.150">
    <property type="entry name" value="Vaccinia Virus protein VP39"/>
    <property type="match status" value="1"/>
</dbReference>
<accession>A0A9P5XS81</accession>
<evidence type="ECO:0000256" key="4">
    <source>
        <dbReference type="ARBA" id="ARBA00039081"/>
    </source>
</evidence>
<evidence type="ECO:0000256" key="1">
    <source>
        <dbReference type="ARBA" id="ARBA00022603"/>
    </source>
</evidence>
<name>A0A9P5XS81_9AGAR</name>
<evidence type="ECO:0000256" key="6">
    <source>
        <dbReference type="ARBA" id="ARBA00042810"/>
    </source>
</evidence>